<dbReference type="SUPFAM" id="SSF56801">
    <property type="entry name" value="Acetyl-CoA synthetase-like"/>
    <property type="match status" value="1"/>
</dbReference>
<sequence length="553" mass="61190">MRIYRSQDKDIDLPHLDVLTFLFDSSWGRAKEDTKIHVEAANPANYITKAEARDLVKRTAYVLRHRFGIGALGDGKDAVVSTSAGTPFLPIMFYSIIAAGGIYSGASTAFTTGELVRQVKDADAKLLVCTEEHQRNTVEAARQCGIPLDRVLVIDSSIPKNWKLRCVVDGSDVLEYGRGRMLDWRRVTDLKELQTTTACLLYSSGTTGLPKGVRISNWNLTAKREAEGRPFVFSTIANLPMAHIAGVCWYALNPFYLGGTSYWMRKYDFDAFIEYSRRYRTTVQMSVPPIWLRVAKSPKVTDHFDSLEVACAGAAPMGKELAEEVSRKLGKGNTYIVQFWGATEATGSITGVDWTVVDKTGSVGGPFPNVTLRLVDDDNRDVEPGQPGELLVAGPIVAQGYHNRPEATRETFADGFYRSGDIGVYKDGMFWIVDRKKEFIKYKGLQVAPAEVEALLISHPKITDAAVIGIQDDEQATEVPRAYVVCQTQADGNTDGKLPTAQEVKDFVKANLSSHKQLRGGVIFVDEIPKSPSGKILRKELRARAKKEPRARL</sequence>
<dbReference type="InterPro" id="IPR042099">
    <property type="entry name" value="ANL_N_sf"/>
</dbReference>
<dbReference type="InterPro" id="IPR045851">
    <property type="entry name" value="AMP-bd_C_sf"/>
</dbReference>
<dbReference type="Gene3D" id="3.40.50.12780">
    <property type="entry name" value="N-terminal domain of ligase-like"/>
    <property type="match status" value="1"/>
</dbReference>
<dbReference type="Pfam" id="PF13193">
    <property type="entry name" value="AMP-binding_C"/>
    <property type="match status" value="1"/>
</dbReference>
<dbReference type="OrthoDB" id="1898221at2759"/>
<evidence type="ECO:0000313" key="6">
    <source>
        <dbReference type="Proteomes" id="UP000799772"/>
    </source>
</evidence>
<feature type="domain" description="AMP-binding enzyme C-terminal" evidence="4">
    <location>
        <begin position="451"/>
        <end position="535"/>
    </location>
</feature>
<comment type="similarity">
    <text evidence="1">Belongs to the ATP-dependent AMP-binding enzyme family.</text>
</comment>
<dbReference type="Proteomes" id="UP000799772">
    <property type="component" value="Unassembled WGS sequence"/>
</dbReference>
<dbReference type="PANTHER" id="PTHR24096:SF149">
    <property type="entry name" value="AMP-BINDING DOMAIN-CONTAINING PROTEIN-RELATED"/>
    <property type="match status" value="1"/>
</dbReference>
<proteinExistence type="inferred from homology"/>
<evidence type="ECO:0000256" key="2">
    <source>
        <dbReference type="ARBA" id="ARBA00022598"/>
    </source>
</evidence>
<accession>A0A9P4IAY0</accession>
<dbReference type="PANTHER" id="PTHR24096">
    <property type="entry name" value="LONG-CHAIN-FATTY-ACID--COA LIGASE"/>
    <property type="match status" value="1"/>
</dbReference>
<gene>
    <name evidence="5" type="ORF">NA57DRAFT_59962</name>
</gene>
<dbReference type="GO" id="GO:0016405">
    <property type="term" value="F:CoA-ligase activity"/>
    <property type="evidence" value="ECO:0007669"/>
    <property type="project" value="TreeGrafter"/>
</dbReference>
<feature type="domain" description="AMP-dependent synthetase/ligase" evidence="3">
    <location>
        <begin position="40"/>
        <end position="402"/>
    </location>
</feature>
<reference evidence="5" key="1">
    <citation type="journal article" date="2020" name="Stud. Mycol.">
        <title>101 Dothideomycetes genomes: a test case for predicting lifestyles and emergence of pathogens.</title>
        <authorList>
            <person name="Haridas S."/>
            <person name="Albert R."/>
            <person name="Binder M."/>
            <person name="Bloem J."/>
            <person name="Labutti K."/>
            <person name="Salamov A."/>
            <person name="Andreopoulos B."/>
            <person name="Baker S."/>
            <person name="Barry K."/>
            <person name="Bills G."/>
            <person name="Bluhm B."/>
            <person name="Cannon C."/>
            <person name="Castanera R."/>
            <person name="Culley D."/>
            <person name="Daum C."/>
            <person name="Ezra D."/>
            <person name="Gonzalez J."/>
            <person name="Henrissat B."/>
            <person name="Kuo A."/>
            <person name="Liang C."/>
            <person name="Lipzen A."/>
            <person name="Lutzoni F."/>
            <person name="Magnuson J."/>
            <person name="Mondo S."/>
            <person name="Nolan M."/>
            <person name="Ohm R."/>
            <person name="Pangilinan J."/>
            <person name="Park H.-J."/>
            <person name="Ramirez L."/>
            <person name="Alfaro M."/>
            <person name="Sun H."/>
            <person name="Tritt A."/>
            <person name="Yoshinaga Y."/>
            <person name="Zwiers L.-H."/>
            <person name="Turgeon B."/>
            <person name="Goodwin S."/>
            <person name="Spatafora J."/>
            <person name="Crous P."/>
            <person name="Grigoriev I."/>
        </authorList>
    </citation>
    <scope>NUCLEOTIDE SEQUENCE</scope>
    <source>
        <strain evidence="5">CBS 133067</strain>
    </source>
</reference>
<dbReference type="InterPro" id="IPR000873">
    <property type="entry name" value="AMP-dep_synth/lig_dom"/>
</dbReference>
<evidence type="ECO:0000256" key="1">
    <source>
        <dbReference type="ARBA" id="ARBA00006432"/>
    </source>
</evidence>
<dbReference type="InterPro" id="IPR020845">
    <property type="entry name" value="AMP-binding_CS"/>
</dbReference>
<dbReference type="AlphaFoldDB" id="A0A9P4IAY0"/>
<dbReference type="PROSITE" id="PS00455">
    <property type="entry name" value="AMP_BINDING"/>
    <property type="match status" value="1"/>
</dbReference>
<comment type="caution">
    <text evidence="5">The sequence shown here is derived from an EMBL/GenBank/DDBJ whole genome shotgun (WGS) entry which is preliminary data.</text>
</comment>
<dbReference type="EMBL" id="ML978132">
    <property type="protein sequence ID" value="KAF2095222.1"/>
    <property type="molecule type" value="Genomic_DNA"/>
</dbReference>
<dbReference type="InterPro" id="IPR025110">
    <property type="entry name" value="AMP-bd_C"/>
</dbReference>
<evidence type="ECO:0000259" key="4">
    <source>
        <dbReference type="Pfam" id="PF13193"/>
    </source>
</evidence>
<evidence type="ECO:0000259" key="3">
    <source>
        <dbReference type="Pfam" id="PF00501"/>
    </source>
</evidence>
<organism evidence="5 6">
    <name type="scientific">Rhizodiscina lignyota</name>
    <dbReference type="NCBI Taxonomy" id="1504668"/>
    <lineage>
        <taxon>Eukaryota</taxon>
        <taxon>Fungi</taxon>
        <taxon>Dikarya</taxon>
        <taxon>Ascomycota</taxon>
        <taxon>Pezizomycotina</taxon>
        <taxon>Dothideomycetes</taxon>
        <taxon>Pleosporomycetidae</taxon>
        <taxon>Aulographales</taxon>
        <taxon>Rhizodiscinaceae</taxon>
        <taxon>Rhizodiscina</taxon>
    </lineage>
</organism>
<keyword evidence="6" id="KW-1185">Reference proteome</keyword>
<protein>
    <submittedName>
        <fullName evidence="5">4-coumarate-CoA ligase</fullName>
    </submittedName>
</protein>
<keyword evidence="2 5" id="KW-0436">Ligase</keyword>
<dbReference type="Pfam" id="PF00501">
    <property type="entry name" value="AMP-binding"/>
    <property type="match status" value="1"/>
</dbReference>
<dbReference type="FunFam" id="3.30.300.30:FF:000007">
    <property type="entry name" value="4-coumarate--CoA ligase 2"/>
    <property type="match status" value="1"/>
</dbReference>
<evidence type="ECO:0000313" key="5">
    <source>
        <dbReference type="EMBL" id="KAF2095222.1"/>
    </source>
</evidence>
<dbReference type="GO" id="GO:0019748">
    <property type="term" value="P:secondary metabolic process"/>
    <property type="evidence" value="ECO:0007669"/>
    <property type="project" value="TreeGrafter"/>
</dbReference>
<name>A0A9P4IAY0_9PEZI</name>
<dbReference type="Gene3D" id="3.30.300.30">
    <property type="match status" value="1"/>
</dbReference>